<comment type="caution">
    <text evidence="1">The sequence shown here is derived from an EMBL/GenBank/DDBJ whole genome shotgun (WGS) entry which is preliminary data.</text>
</comment>
<reference evidence="1" key="1">
    <citation type="submission" date="2022-03" db="EMBL/GenBank/DDBJ databases">
        <title>Streptomyces 7R015 and 7R016 isolated from Barleria lupulina in Thailand.</title>
        <authorList>
            <person name="Kanchanasin P."/>
            <person name="Phongsopitanun W."/>
            <person name="Tanasupawat S."/>
        </authorList>
    </citation>
    <scope>NUCLEOTIDE SEQUENCE</scope>
    <source>
        <strain evidence="1">7R015</strain>
    </source>
</reference>
<name>A0ABS9YR10_9ACTN</name>
<organism evidence="1 2">
    <name type="scientific">Streptomyces cylindrosporus</name>
    <dbReference type="NCBI Taxonomy" id="2927583"/>
    <lineage>
        <taxon>Bacteria</taxon>
        <taxon>Bacillati</taxon>
        <taxon>Actinomycetota</taxon>
        <taxon>Actinomycetes</taxon>
        <taxon>Kitasatosporales</taxon>
        <taxon>Streptomycetaceae</taxon>
        <taxon>Streptomyces</taxon>
    </lineage>
</organism>
<dbReference type="RefSeq" id="WP_242778737.1">
    <property type="nucleotide sequence ID" value="NZ_JALDAY010000024.1"/>
</dbReference>
<dbReference type="Proteomes" id="UP001165269">
    <property type="component" value="Unassembled WGS sequence"/>
</dbReference>
<protein>
    <submittedName>
        <fullName evidence="1">Uncharacterized protein</fullName>
    </submittedName>
</protein>
<evidence type="ECO:0000313" key="1">
    <source>
        <dbReference type="EMBL" id="MCI3279115.1"/>
    </source>
</evidence>
<gene>
    <name evidence="1" type="ORF">MQP27_49435</name>
</gene>
<sequence length="58" mass="6252">MTGLEFRESHGNPAVWTDDAYELYALVATPGAPAPAHVLDFIKQPPPTKTSPDYQPAA</sequence>
<evidence type="ECO:0000313" key="2">
    <source>
        <dbReference type="Proteomes" id="UP001165269"/>
    </source>
</evidence>
<accession>A0ABS9YR10</accession>
<keyword evidence="2" id="KW-1185">Reference proteome</keyword>
<proteinExistence type="predicted"/>
<dbReference type="EMBL" id="JALDAY010000024">
    <property type="protein sequence ID" value="MCI3279115.1"/>
    <property type="molecule type" value="Genomic_DNA"/>
</dbReference>